<dbReference type="Proteomes" id="UP000094043">
    <property type="component" value="Chromosome 8"/>
</dbReference>
<name>A0A1E3IL63_9TREE</name>
<dbReference type="GO" id="GO:0006357">
    <property type="term" value="P:regulation of transcription by RNA polymerase II"/>
    <property type="evidence" value="ECO:0007669"/>
    <property type="project" value="TreeGrafter"/>
</dbReference>
<dbReference type="Pfam" id="PF00320">
    <property type="entry name" value="GATA"/>
    <property type="match status" value="1"/>
</dbReference>
<feature type="compositionally biased region" description="Polar residues" evidence="1">
    <location>
        <begin position="648"/>
        <end position="660"/>
    </location>
</feature>
<protein>
    <submittedName>
        <fullName evidence="2">Uncharacterized protein</fullName>
    </submittedName>
</protein>
<dbReference type="CDD" id="cd00202">
    <property type="entry name" value="ZnF_GATA"/>
    <property type="match status" value="1"/>
</dbReference>
<dbReference type="GO" id="GO:0008270">
    <property type="term" value="F:zinc ion binding"/>
    <property type="evidence" value="ECO:0007669"/>
    <property type="project" value="InterPro"/>
</dbReference>
<gene>
    <name evidence="2" type="ORF">L203_106302</name>
</gene>
<dbReference type="Gene3D" id="3.30.50.10">
    <property type="entry name" value="Erythroid Transcription Factor GATA-1, subunit A"/>
    <property type="match status" value="1"/>
</dbReference>
<dbReference type="KEGG" id="cdep:91090510"/>
<dbReference type="InterPro" id="IPR042403">
    <property type="entry name" value="Spt21/Ams2"/>
</dbReference>
<dbReference type="GO" id="GO:0043565">
    <property type="term" value="F:sequence-specific DNA binding"/>
    <property type="evidence" value="ECO:0007669"/>
    <property type="project" value="InterPro"/>
</dbReference>
<dbReference type="GeneID" id="91090510"/>
<dbReference type="RefSeq" id="XP_066071755.1">
    <property type="nucleotide sequence ID" value="XM_066215658.1"/>
</dbReference>
<keyword evidence="3" id="KW-1185">Reference proteome</keyword>
<dbReference type="GO" id="GO:0030466">
    <property type="term" value="P:silent mating-type cassette heterochromatin formation"/>
    <property type="evidence" value="ECO:0007669"/>
    <property type="project" value="TreeGrafter"/>
</dbReference>
<feature type="region of interest" description="Disordered" evidence="1">
    <location>
        <begin position="280"/>
        <end position="342"/>
    </location>
</feature>
<organism evidence="2 3">
    <name type="scientific">Cryptococcus depauperatus CBS 7841</name>
    <dbReference type="NCBI Taxonomy" id="1295531"/>
    <lineage>
        <taxon>Eukaryota</taxon>
        <taxon>Fungi</taxon>
        <taxon>Dikarya</taxon>
        <taxon>Basidiomycota</taxon>
        <taxon>Agaricomycotina</taxon>
        <taxon>Tremellomycetes</taxon>
        <taxon>Tremellales</taxon>
        <taxon>Cryptococcaceae</taxon>
        <taxon>Cryptococcus</taxon>
    </lineage>
</organism>
<feature type="compositionally biased region" description="Polar residues" evidence="1">
    <location>
        <begin position="304"/>
        <end position="328"/>
    </location>
</feature>
<dbReference type="InterPro" id="IPR000679">
    <property type="entry name" value="Znf_GATA"/>
</dbReference>
<dbReference type="PANTHER" id="PTHR39147:SF1">
    <property type="entry name" value="PROTEIN SPT21"/>
    <property type="match status" value="1"/>
</dbReference>
<dbReference type="PROSITE" id="PS00344">
    <property type="entry name" value="GATA_ZN_FINGER_1"/>
    <property type="match status" value="1"/>
</dbReference>
<reference evidence="2" key="1">
    <citation type="submission" date="2016-06" db="EMBL/GenBank/DDBJ databases">
        <authorList>
            <person name="Cuomo C."/>
            <person name="Litvintseva A."/>
            <person name="Heitman J."/>
            <person name="Chen Y."/>
            <person name="Sun S."/>
            <person name="Springer D."/>
            <person name="Dromer F."/>
            <person name="Young S."/>
            <person name="Zeng Q."/>
            <person name="Chapman S."/>
            <person name="Gujja S."/>
            <person name="Saif S."/>
            <person name="Birren B."/>
        </authorList>
    </citation>
    <scope>NUCLEOTIDE SEQUENCE</scope>
    <source>
        <strain evidence="2">CBS 7841</strain>
    </source>
</reference>
<evidence type="ECO:0000313" key="3">
    <source>
        <dbReference type="Proteomes" id="UP000094043"/>
    </source>
</evidence>
<dbReference type="AlphaFoldDB" id="A0A1E3IL63"/>
<dbReference type="VEuPathDB" id="FungiDB:L203_02699"/>
<feature type="region of interest" description="Disordered" evidence="1">
    <location>
        <begin position="379"/>
        <end position="451"/>
    </location>
</feature>
<dbReference type="OrthoDB" id="515401at2759"/>
<feature type="region of interest" description="Disordered" evidence="1">
    <location>
        <begin position="567"/>
        <end position="668"/>
    </location>
</feature>
<dbReference type="GO" id="GO:0000183">
    <property type="term" value="P:rDNA heterochromatin formation"/>
    <property type="evidence" value="ECO:0007669"/>
    <property type="project" value="TreeGrafter"/>
</dbReference>
<feature type="compositionally biased region" description="Basic and acidic residues" evidence="1">
    <location>
        <begin position="627"/>
        <end position="636"/>
    </location>
</feature>
<dbReference type="PROSITE" id="PS50114">
    <property type="entry name" value="GATA_ZN_FINGER_2"/>
    <property type="match status" value="1"/>
</dbReference>
<dbReference type="SUPFAM" id="SSF57716">
    <property type="entry name" value="Glucocorticoid receptor-like (DNA-binding domain)"/>
    <property type="match status" value="1"/>
</dbReference>
<reference evidence="2" key="2">
    <citation type="journal article" date="2022" name="Elife">
        <title>Obligate sexual reproduction of a homothallic fungus closely related to the Cryptococcus pathogenic species complex.</title>
        <authorList>
            <person name="Passer A.R."/>
            <person name="Clancey S.A."/>
            <person name="Shea T."/>
            <person name="David-Palma M."/>
            <person name="Averette A.F."/>
            <person name="Boekhout T."/>
            <person name="Porcel B.M."/>
            <person name="Nowrousian M."/>
            <person name="Cuomo C.A."/>
            <person name="Sun S."/>
            <person name="Heitman J."/>
            <person name="Coelho M.A."/>
        </authorList>
    </citation>
    <scope>NUCLEOTIDE SEQUENCE</scope>
    <source>
        <strain evidence="2">CBS 7841</strain>
    </source>
</reference>
<dbReference type="PANTHER" id="PTHR39147">
    <property type="entry name" value="PROTEIN SPT21"/>
    <property type="match status" value="1"/>
</dbReference>
<dbReference type="SMART" id="SM00401">
    <property type="entry name" value="ZnF_GATA"/>
    <property type="match status" value="1"/>
</dbReference>
<evidence type="ECO:0000313" key="2">
    <source>
        <dbReference type="EMBL" id="WVN91055.1"/>
    </source>
</evidence>
<feature type="region of interest" description="Disordered" evidence="1">
    <location>
        <begin position="508"/>
        <end position="532"/>
    </location>
</feature>
<accession>A0A1E3IL63</accession>
<reference evidence="2" key="3">
    <citation type="submission" date="2024-01" db="EMBL/GenBank/DDBJ databases">
        <authorList>
            <person name="Coelho M.A."/>
            <person name="David-Palma M."/>
            <person name="Shea T."/>
            <person name="Sun S."/>
            <person name="Cuomo C.A."/>
            <person name="Heitman J."/>
        </authorList>
    </citation>
    <scope>NUCLEOTIDE SEQUENCE</scope>
    <source>
        <strain evidence="2">CBS 7841</strain>
    </source>
</reference>
<feature type="compositionally biased region" description="Polar residues" evidence="1">
    <location>
        <begin position="594"/>
        <end position="609"/>
    </location>
</feature>
<dbReference type="InterPro" id="IPR013088">
    <property type="entry name" value="Znf_NHR/GATA"/>
</dbReference>
<proteinExistence type="predicted"/>
<evidence type="ECO:0000256" key="1">
    <source>
        <dbReference type="SAM" id="MobiDB-lite"/>
    </source>
</evidence>
<sequence length="805" mass="87720">MFSTPTPNRIHHLPVRVSYFVPSSNQTYSTLFPALQQVYVHSNRDAQTPEIWGSIYLKTVVKGVLNASPEFHPNYPGALDLSLYALDPRETFFRRARDQSSRSDSKASSEVWTGKGLLSWTLSEAGQGKNLIAGRLEKASDFTSVIKTQNKPALEALMEAETEGDVEEESWGIEVHVGLNMGLGVNGLPGSGAVSAATSRRGSTVPGEIAEMIFPVSRHPSQKPDQCFWQSSAVSDSSRHVEYSLSGPSVNPYRQKPHYSHSPMVADTPTPVDVQTVKDASTPINPTPRGRPPKATNALRTRKNVANVSNARNYPMSEGTTMVNSDIPSSDPAPMSDTSFIPGPDNLTRDQAQRLLASPAFLDMLGKITGAPLVTRSENALGHGKRARDSDEMIGHPPKRKRGRPSNAEKAARQAQQKAREMMQWATGPQAPTLLQSRSRPAATGTEPERVASSLGSEYKCWNCGRTKSAVWRTKIMNNGQSVRVCNACGLYWNKQGSMRPPSLWVEGDDDRSQRATSAFSEAPSESGLNLHRAHRIDTQVSHTQETFKRTLSAVADQDARRMAFRHKTRGNLHSPTNPHLKPGPMTSPPRGSASATSSLRSGRQNAASSPGGFAEDLFEIEGSEPSPKEERESRNIHTRPTFPPRRLTQNPPSDINVQTLDLPLSDDGSNPKSVIGLGTWDDEAVAFFNVEGFSMPHHDQQTLTYPSGDDKNGLHQFIPAFATSSSAIENHHISTDSTIEEDTVLSQLFNHTSSINGSCSSPVFDFSQLPPSSPPISILNSDSLPHSALLLSSPMKKSTPNTFG</sequence>
<dbReference type="EMBL" id="CP143791">
    <property type="protein sequence ID" value="WVN91055.1"/>
    <property type="molecule type" value="Genomic_DNA"/>
</dbReference>